<dbReference type="Gene3D" id="3.30.450.20">
    <property type="entry name" value="PAS domain"/>
    <property type="match status" value="1"/>
</dbReference>
<sequence>MNNNVGDTDEENSKNIIFREAIKYLLLVILAIIVLSPIAKIDNMFFHTMIMTLGIVVCFCILLFAMATYEIAKDDFFMVLGVGYGVVGILDMLHLSAHLNIGVFGLNPSNLAEILWIVSRYFGGATVLIASILLYKGIKDANIKLIIFIYSGVLVLSLIEIYGLRRFPVCYIDGTGYTLFGKISRYVVILIYFISLVVIHKSKNYSNKKLVTFIEAYIILRIINEILFTLYIDPNSIEHITAFILRVLAFYMLYKAVLKVGLREPYRKVCSALVQANNELELENNQKKFFEEAMIKSDECYKLLIEDSNDAILIANEKKHLFANYTAAKLFGLNNAEELVGMEIESFLPKEDIAHARREVIKVLESKKGGEHKNIKIVTAQGNYVDVQIKSAYIIFQAEPCIMFVFRDLSTEKRFEKLSSDMEEKGRKLEETLELNRLITEHFANVSHELRTPLNVILGATQILDFYRTEASVVDCKKKVESYHKSIKQNCYRLLRLVNNLIDLSKIDSGFFELNKSNGDIVKVVEDVTLSIVSYCENKGVNIIFDTDIEEKYMAFDNDKIERIMLNLLSNSIKFTKEGDDILVFLEDRDEYVDIIVKDTGAGIPSDKLDIIFERYRQAEGPLCKENQGTGIGLSLVKSLVELHGGSIAVSSKFGEGTEFRITLPAFLSEGEINKPVTYDNQSNVERISIEFSDIYSTIN</sequence>
<dbReference type="PANTHER" id="PTHR43711">
    <property type="entry name" value="TWO-COMPONENT HISTIDINE KINASE"/>
    <property type="match status" value="1"/>
</dbReference>
<accession>A0A410DSM0</accession>
<dbReference type="GO" id="GO:0000155">
    <property type="term" value="F:phosphorelay sensor kinase activity"/>
    <property type="evidence" value="ECO:0007669"/>
    <property type="project" value="InterPro"/>
</dbReference>
<dbReference type="PROSITE" id="PS50109">
    <property type="entry name" value="HIS_KIN"/>
    <property type="match status" value="1"/>
</dbReference>
<keyword evidence="7" id="KW-0067">ATP-binding</keyword>
<evidence type="ECO:0000313" key="12">
    <source>
        <dbReference type="Proteomes" id="UP000286268"/>
    </source>
</evidence>
<keyword evidence="9" id="KW-0472">Membrane</keyword>
<dbReference type="Proteomes" id="UP000286268">
    <property type="component" value="Chromosome"/>
</dbReference>
<dbReference type="SUPFAM" id="SSF47384">
    <property type="entry name" value="Homodimeric domain of signal transducing histidine kinase"/>
    <property type="match status" value="1"/>
</dbReference>
<dbReference type="SUPFAM" id="SSF55785">
    <property type="entry name" value="PYP-like sensor domain (PAS domain)"/>
    <property type="match status" value="1"/>
</dbReference>
<evidence type="ECO:0000313" key="11">
    <source>
        <dbReference type="EMBL" id="QAA32104.1"/>
    </source>
</evidence>
<dbReference type="SMART" id="SM00387">
    <property type="entry name" value="HATPase_c"/>
    <property type="match status" value="1"/>
</dbReference>
<dbReference type="SUPFAM" id="SSF55874">
    <property type="entry name" value="ATPase domain of HSP90 chaperone/DNA topoisomerase II/histidine kinase"/>
    <property type="match status" value="1"/>
</dbReference>
<keyword evidence="8" id="KW-0902">Two-component regulatory system</keyword>
<evidence type="ECO:0000256" key="2">
    <source>
        <dbReference type="ARBA" id="ARBA00012438"/>
    </source>
</evidence>
<dbReference type="Gene3D" id="3.30.565.10">
    <property type="entry name" value="Histidine kinase-like ATPase, C-terminal domain"/>
    <property type="match status" value="1"/>
</dbReference>
<proteinExistence type="predicted"/>
<dbReference type="RefSeq" id="WP_128212895.1">
    <property type="nucleotide sequence ID" value="NZ_CP025746.1"/>
</dbReference>
<dbReference type="FunFam" id="3.30.565.10:FF:000037">
    <property type="entry name" value="Hybrid sensor histidine kinase/response regulator"/>
    <property type="match status" value="1"/>
</dbReference>
<dbReference type="InterPro" id="IPR035965">
    <property type="entry name" value="PAS-like_dom_sf"/>
</dbReference>
<evidence type="ECO:0000256" key="3">
    <source>
        <dbReference type="ARBA" id="ARBA00022553"/>
    </source>
</evidence>
<dbReference type="InterPro" id="IPR003594">
    <property type="entry name" value="HATPase_dom"/>
</dbReference>
<keyword evidence="4" id="KW-0808">Transferase</keyword>
<dbReference type="InterPro" id="IPR003661">
    <property type="entry name" value="HisK_dim/P_dom"/>
</dbReference>
<feature type="transmembrane region" description="Helical" evidence="9">
    <location>
        <begin position="21"/>
        <end position="39"/>
    </location>
</feature>
<feature type="transmembrane region" description="Helical" evidence="9">
    <location>
        <begin position="45"/>
        <end position="69"/>
    </location>
</feature>
<keyword evidence="9" id="KW-0812">Transmembrane</keyword>
<feature type="transmembrane region" description="Helical" evidence="9">
    <location>
        <begin position="76"/>
        <end position="94"/>
    </location>
</feature>
<dbReference type="Pfam" id="PF00989">
    <property type="entry name" value="PAS"/>
    <property type="match status" value="1"/>
</dbReference>
<protein>
    <recommendedName>
        <fullName evidence="2">histidine kinase</fullName>
        <ecNumber evidence="2">2.7.13.3</ecNumber>
    </recommendedName>
</protein>
<dbReference type="KEGG" id="cmah:C1I91_10790"/>
<reference evidence="11 12" key="1">
    <citation type="submission" date="2018-01" db="EMBL/GenBank/DDBJ databases">
        <title>Genome Sequencing and Assembly of Anaerobacter polyendosporus strain CT4.</title>
        <authorList>
            <person name="Tachaapaikoon C."/>
            <person name="Sutheeworapong S."/>
            <person name="Jenjaroenpun P."/>
            <person name="Wongsurawat T."/>
            <person name="Nookeaw I."/>
            <person name="Cheawchanlertfa P."/>
            <person name="Kosugi A."/>
            <person name="Cheevadhanarak S."/>
            <person name="Ratanakhanokchai K."/>
        </authorList>
    </citation>
    <scope>NUCLEOTIDE SEQUENCE [LARGE SCALE GENOMIC DNA]</scope>
    <source>
        <strain evidence="11 12">CT4</strain>
    </source>
</reference>
<dbReference type="InterPro" id="IPR036890">
    <property type="entry name" value="HATPase_C_sf"/>
</dbReference>
<dbReference type="InterPro" id="IPR013767">
    <property type="entry name" value="PAS_fold"/>
</dbReference>
<feature type="transmembrane region" description="Helical" evidence="9">
    <location>
        <begin position="211"/>
        <end position="231"/>
    </location>
</feature>
<dbReference type="InterPro" id="IPR036097">
    <property type="entry name" value="HisK_dim/P_sf"/>
</dbReference>
<dbReference type="InterPro" id="IPR005467">
    <property type="entry name" value="His_kinase_dom"/>
</dbReference>
<feature type="domain" description="Histidine kinase" evidence="10">
    <location>
        <begin position="445"/>
        <end position="668"/>
    </location>
</feature>
<dbReference type="SMART" id="SM00388">
    <property type="entry name" value="HisKA"/>
    <property type="match status" value="1"/>
</dbReference>
<dbReference type="PRINTS" id="PR00344">
    <property type="entry name" value="BCTRLSENSOR"/>
</dbReference>
<gene>
    <name evidence="11" type="ORF">C1I91_10790</name>
</gene>
<comment type="catalytic activity">
    <reaction evidence="1">
        <text>ATP + protein L-histidine = ADP + protein N-phospho-L-histidine.</text>
        <dbReference type="EC" id="2.7.13.3"/>
    </reaction>
</comment>
<dbReference type="GO" id="GO:0006355">
    <property type="term" value="P:regulation of DNA-templated transcription"/>
    <property type="evidence" value="ECO:0007669"/>
    <property type="project" value="InterPro"/>
</dbReference>
<evidence type="ECO:0000256" key="5">
    <source>
        <dbReference type="ARBA" id="ARBA00022741"/>
    </source>
</evidence>
<evidence type="ECO:0000259" key="10">
    <source>
        <dbReference type="PROSITE" id="PS50109"/>
    </source>
</evidence>
<evidence type="ECO:0000256" key="1">
    <source>
        <dbReference type="ARBA" id="ARBA00000085"/>
    </source>
</evidence>
<keyword evidence="6 11" id="KW-0418">Kinase</keyword>
<keyword evidence="9" id="KW-1133">Transmembrane helix</keyword>
<dbReference type="Pfam" id="PF02518">
    <property type="entry name" value="HATPase_c"/>
    <property type="match status" value="1"/>
</dbReference>
<dbReference type="InterPro" id="IPR004358">
    <property type="entry name" value="Sig_transdc_His_kin-like_C"/>
</dbReference>
<dbReference type="Pfam" id="PF17159">
    <property type="entry name" value="MASE3"/>
    <property type="match status" value="1"/>
</dbReference>
<feature type="transmembrane region" description="Helical" evidence="9">
    <location>
        <begin position="114"/>
        <end position="135"/>
    </location>
</feature>
<evidence type="ECO:0000256" key="4">
    <source>
        <dbReference type="ARBA" id="ARBA00022679"/>
    </source>
</evidence>
<dbReference type="CDD" id="cd00082">
    <property type="entry name" value="HisKA"/>
    <property type="match status" value="1"/>
</dbReference>
<evidence type="ECO:0000256" key="8">
    <source>
        <dbReference type="ARBA" id="ARBA00023012"/>
    </source>
</evidence>
<dbReference type="InterPro" id="IPR050736">
    <property type="entry name" value="Sensor_HK_Regulatory"/>
</dbReference>
<dbReference type="NCBIfam" id="TIGR00229">
    <property type="entry name" value="sensory_box"/>
    <property type="match status" value="1"/>
</dbReference>
<dbReference type="Gene3D" id="1.10.287.130">
    <property type="match status" value="1"/>
</dbReference>
<organism evidence="11 12">
    <name type="scientific">Clostridium manihotivorum</name>
    <dbReference type="NCBI Taxonomy" id="2320868"/>
    <lineage>
        <taxon>Bacteria</taxon>
        <taxon>Bacillati</taxon>
        <taxon>Bacillota</taxon>
        <taxon>Clostridia</taxon>
        <taxon>Eubacteriales</taxon>
        <taxon>Clostridiaceae</taxon>
        <taxon>Clostridium</taxon>
    </lineage>
</organism>
<dbReference type="CDD" id="cd00130">
    <property type="entry name" value="PAS"/>
    <property type="match status" value="1"/>
</dbReference>
<dbReference type="GO" id="GO:0005524">
    <property type="term" value="F:ATP binding"/>
    <property type="evidence" value="ECO:0007669"/>
    <property type="project" value="UniProtKB-KW"/>
</dbReference>
<evidence type="ECO:0000256" key="6">
    <source>
        <dbReference type="ARBA" id="ARBA00022777"/>
    </source>
</evidence>
<dbReference type="Pfam" id="PF00512">
    <property type="entry name" value="HisKA"/>
    <property type="match status" value="1"/>
</dbReference>
<dbReference type="EMBL" id="CP025746">
    <property type="protein sequence ID" value="QAA32104.1"/>
    <property type="molecule type" value="Genomic_DNA"/>
</dbReference>
<dbReference type="EC" id="2.7.13.3" evidence="2"/>
<name>A0A410DSM0_9CLOT</name>
<evidence type="ECO:0000256" key="7">
    <source>
        <dbReference type="ARBA" id="ARBA00022840"/>
    </source>
</evidence>
<dbReference type="AlphaFoldDB" id="A0A410DSM0"/>
<dbReference type="InterPro" id="IPR000014">
    <property type="entry name" value="PAS"/>
</dbReference>
<evidence type="ECO:0000256" key="9">
    <source>
        <dbReference type="SAM" id="Phobius"/>
    </source>
</evidence>
<keyword evidence="3" id="KW-0597">Phosphoprotein</keyword>
<dbReference type="OrthoDB" id="9813394at2"/>
<feature type="transmembrane region" description="Helical" evidence="9">
    <location>
        <begin position="183"/>
        <end position="199"/>
    </location>
</feature>
<keyword evidence="12" id="KW-1185">Reference proteome</keyword>
<dbReference type="PANTHER" id="PTHR43711:SF26">
    <property type="entry name" value="SENSOR HISTIDINE KINASE RCSC"/>
    <property type="match status" value="1"/>
</dbReference>
<dbReference type="InterPro" id="IPR033425">
    <property type="entry name" value="MASE3"/>
</dbReference>
<feature type="transmembrane region" description="Helical" evidence="9">
    <location>
        <begin position="142"/>
        <end position="163"/>
    </location>
</feature>
<keyword evidence="5" id="KW-0547">Nucleotide-binding</keyword>